<dbReference type="PROSITE" id="PS51126">
    <property type="entry name" value="DILUTE"/>
    <property type="match status" value="1"/>
</dbReference>
<dbReference type="GO" id="GO:0007015">
    <property type="term" value="P:actin filament organization"/>
    <property type="evidence" value="ECO:0007669"/>
    <property type="project" value="TreeGrafter"/>
</dbReference>
<dbReference type="PANTHER" id="PTHR13140:SF706">
    <property type="entry name" value="DILUTE CLASS UNCONVENTIONAL MYOSIN, ISOFORM C"/>
    <property type="match status" value="1"/>
</dbReference>
<dbReference type="PROSITE" id="PS50096">
    <property type="entry name" value="IQ"/>
    <property type="match status" value="5"/>
</dbReference>
<dbReference type="GO" id="GO:0005737">
    <property type="term" value="C:cytoplasm"/>
    <property type="evidence" value="ECO:0007669"/>
    <property type="project" value="TreeGrafter"/>
</dbReference>
<dbReference type="InterPro" id="IPR036961">
    <property type="entry name" value="Kinesin_motor_dom_sf"/>
</dbReference>
<feature type="region of interest" description="Disordered" evidence="10">
    <location>
        <begin position="1106"/>
        <end position="1126"/>
    </location>
</feature>
<dbReference type="InterPro" id="IPR001609">
    <property type="entry name" value="Myosin_head_motor_dom-like"/>
</dbReference>
<keyword evidence="7 8" id="KW-0009">Actin-binding</keyword>
<keyword evidence="5 8" id="KW-0518">Myosin</keyword>
<dbReference type="Gene3D" id="3.40.850.10">
    <property type="entry name" value="Kinesin motor domain"/>
    <property type="match status" value="1"/>
</dbReference>
<dbReference type="InterPro" id="IPR002710">
    <property type="entry name" value="Dilute_dom"/>
</dbReference>
<protein>
    <submittedName>
        <fullName evidence="13">Myosin type-2 heavy chain 1</fullName>
    </submittedName>
</protein>
<feature type="binding site" evidence="8">
    <location>
        <begin position="171"/>
        <end position="178"/>
    </location>
    <ligand>
        <name>ATP</name>
        <dbReference type="ChEBI" id="CHEBI:30616"/>
    </ligand>
</feature>
<evidence type="ECO:0000256" key="5">
    <source>
        <dbReference type="ARBA" id="ARBA00023123"/>
    </source>
</evidence>
<dbReference type="PRINTS" id="PR00193">
    <property type="entry name" value="MYOSINHEAVY"/>
</dbReference>
<dbReference type="SMART" id="SM00242">
    <property type="entry name" value="MYSc"/>
    <property type="match status" value="1"/>
</dbReference>
<dbReference type="GO" id="GO:0000146">
    <property type="term" value="F:microfilament motor activity"/>
    <property type="evidence" value="ECO:0007669"/>
    <property type="project" value="TreeGrafter"/>
</dbReference>
<dbReference type="Proteomes" id="UP001212152">
    <property type="component" value="Unassembled WGS sequence"/>
</dbReference>
<evidence type="ECO:0000256" key="4">
    <source>
        <dbReference type="ARBA" id="ARBA00023054"/>
    </source>
</evidence>
<dbReference type="Gene3D" id="1.10.10.820">
    <property type="match status" value="1"/>
</dbReference>
<evidence type="ECO:0000259" key="12">
    <source>
        <dbReference type="PROSITE" id="PS51456"/>
    </source>
</evidence>
<dbReference type="GO" id="GO:0005524">
    <property type="term" value="F:ATP binding"/>
    <property type="evidence" value="ECO:0007669"/>
    <property type="project" value="UniProtKB-UniRule"/>
</dbReference>
<evidence type="ECO:0000256" key="9">
    <source>
        <dbReference type="SAM" id="Coils"/>
    </source>
</evidence>
<dbReference type="SMART" id="SM00015">
    <property type="entry name" value="IQ"/>
    <property type="match status" value="6"/>
</dbReference>
<dbReference type="CDD" id="cd01380">
    <property type="entry name" value="MYSc_Myo5"/>
    <property type="match status" value="1"/>
</dbReference>
<comment type="similarity">
    <text evidence="1 8">Belongs to the TRAFAC class myosin-kinesin ATPase superfamily. Myosin family.</text>
</comment>
<dbReference type="Gene3D" id="1.20.58.530">
    <property type="match status" value="1"/>
</dbReference>
<evidence type="ECO:0000256" key="7">
    <source>
        <dbReference type="ARBA" id="ARBA00023203"/>
    </source>
</evidence>
<dbReference type="GO" id="GO:0016020">
    <property type="term" value="C:membrane"/>
    <property type="evidence" value="ECO:0007669"/>
    <property type="project" value="TreeGrafter"/>
</dbReference>
<feature type="region of interest" description="Actin-binding" evidence="8">
    <location>
        <begin position="649"/>
        <end position="671"/>
    </location>
</feature>
<proteinExistence type="inferred from homology"/>
<dbReference type="GO" id="GO:0016459">
    <property type="term" value="C:myosin complex"/>
    <property type="evidence" value="ECO:0007669"/>
    <property type="project" value="UniProtKB-KW"/>
</dbReference>
<feature type="domain" description="Dilute" evidence="11">
    <location>
        <begin position="1286"/>
        <end position="1562"/>
    </location>
</feature>
<dbReference type="Pfam" id="PF01843">
    <property type="entry name" value="DIL"/>
    <property type="match status" value="1"/>
</dbReference>
<comment type="caution">
    <text evidence="13">The sequence shown here is derived from an EMBL/GenBank/DDBJ whole genome shotgun (WGS) entry which is preliminary data.</text>
</comment>
<dbReference type="Gene3D" id="1.20.120.720">
    <property type="entry name" value="Myosin VI head, motor domain, U50 subdomain"/>
    <property type="match status" value="1"/>
</dbReference>
<dbReference type="SMART" id="SM01132">
    <property type="entry name" value="DIL"/>
    <property type="match status" value="1"/>
</dbReference>
<evidence type="ECO:0000313" key="14">
    <source>
        <dbReference type="Proteomes" id="UP001212152"/>
    </source>
</evidence>
<feature type="domain" description="Myosin motor" evidence="12">
    <location>
        <begin position="78"/>
        <end position="769"/>
    </location>
</feature>
<feature type="coiled-coil region" evidence="9">
    <location>
        <begin position="942"/>
        <end position="1043"/>
    </location>
</feature>
<gene>
    <name evidence="13" type="primary">MYO2</name>
    <name evidence="13" type="ORF">HDU87_007027</name>
</gene>
<dbReference type="FunFam" id="1.10.10.820:FF:000001">
    <property type="entry name" value="Myosin heavy chain"/>
    <property type="match status" value="1"/>
</dbReference>
<feature type="region of interest" description="Disordered" evidence="10">
    <location>
        <begin position="1143"/>
        <end position="1183"/>
    </location>
</feature>
<evidence type="ECO:0000256" key="6">
    <source>
        <dbReference type="ARBA" id="ARBA00023175"/>
    </source>
</evidence>
<dbReference type="PROSITE" id="PS51456">
    <property type="entry name" value="MYOSIN_MOTOR"/>
    <property type="match status" value="1"/>
</dbReference>
<dbReference type="InterPro" id="IPR000048">
    <property type="entry name" value="IQ_motif_EF-hand-BS"/>
</dbReference>
<dbReference type="Pfam" id="PF00612">
    <property type="entry name" value="IQ"/>
    <property type="match status" value="3"/>
</dbReference>
<keyword evidence="4 9" id="KW-0175">Coiled coil</keyword>
<dbReference type="Gene3D" id="3.30.70.1590">
    <property type="match status" value="1"/>
</dbReference>
<evidence type="ECO:0000259" key="11">
    <source>
        <dbReference type="PROSITE" id="PS51126"/>
    </source>
</evidence>
<reference evidence="13" key="1">
    <citation type="submission" date="2020-05" db="EMBL/GenBank/DDBJ databases">
        <title>Phylogenomic resolution of chytrid fungi.</title>
        <authorList>
            <person name="Stajich J.E."/>
            <person name="Amses K."/>
            <person name="Simmons R."/>
            <person name="Seto K."/>
            <person name="Myers J."/>
            <person name="Bonds A."/>
            <person name="Quandt C.A."/>
            <person name="Barry K."/>
            <person name="Liu P."/>
            <person name="Grigoriev I."/>
            <person name="Longcore J.E."/>
            <person name="James T.Y."/>
        </authorList>
    </citation>
    <scope>NUCLEOTIDE SEQUENCE</scope>
    <source>
        <strain evidence="13">JEL0379</strain>
    </source>
</reference>
<dbReference type="InterPro" id="IPR036103">
    <property type="entry name" value="MYSc_Myo5"/>
</dbReference>
<dbReference type="EMBL" id="JADGJQ010000062">
    <property type="protein sequence ID" value="KAJ3174655.1"/>
    <property type="molecule type" value="Genomic_DNA"/>
</dbReference>
<evidence type="ECO:0000256" key="2">
    <source>
        <dbReference type="ARBA" id="ARBA00022741"/>
    </source>
</evidence>
<dbReference type="InterPro" id="IPR027417">
    <property type="entry name" value="P-loop_NTPase"/>
</dbReference>
<dbReference type="SUPFAM" id="SSF52540">
    <property type="entry name" value="P-loop containing nucleoside triphosphate hydrolases"/>
    <property type="match status" value="2"/>
</dbReference>
<name>A0AAD5TGZ2_9FUNG</name>
<organism evidence="13 14">
    <name type="scientific">Geranomyces variabilis</name>
    <dbReference type="NCBI Taxonomy" id="109894"/>
    <lineage>
        <taxon>Eukaryota</taxon>
        <taxon>Fungi</taxon>
        <taxon>Fungi incertae sedis</taxon>
        <taxon>Chytridiomycota</taxon>
        <taxon>Chytridiomycota incertae sedis</taxon>
        <taxon>Chytridiomycetes</taxon>
        <taxon>Spizellomycetales</taxon>
        <taxon>Powellomycetaceae</taxon>
        <taxon>Geranomyces</taxon>
    </lineage>
</organism>
<dbReference type="Gene3D" id="1.20.5.190">
    <property type="match status" value="3"/>
</dbReference>
<keyword evidence="14" id="KW-1185">Reference proteome</keyword>
<keyword evidence="6 8" id="KW-0505">Motor protein</keyword>
<sequence>MAKALEVYTKGTEAWFPDDKEGWVMGKLTAKTLAGDSVKLAFHIDSSGQDITVESTIPKLEANKAADLPPLQNPPALDGTDDLAYLSYLHEPAVLHNIKLRYLQQSIYTYSGIVLIAMNPFAKVPLYGPDIMREYSGKRREELEPHLFAVAEEAYRSMIQDKKNQSIIVSGESGAGKTQSARYIMRYFATVESGGSSSGGDSEVERSVLATNPIMEAFGNSKTTRNDNSSRFGKYMEILFSTPTAANPSVRITGAKIRTYLLERSRLIFQPATERNYHIFYQLCSGAPAAERKDLGLGSWESFFYLNQGQCGTIPGVDDAADFVETSKALSDVGISLQTQWAIFKICAALLHIGNIKIEAKRDESHIADDDAAMLQAATLLGVDAKEFKKWITKKQIITRSEKIVSNVNQYQAIVGRDSVAKFIYSMLFDWLVKVININLSKEGVEAGQRFIGVLDIYGFEHFQKNSFEQFCINYANEKLQQEFNAHVFKLEQEEYVAEKINWSFIDFNDNQPCIDLIEGKLGILDLLDEESRLPSGADGSLITKLYQRFAVPTQKFFEKPRFGQTAFTIKHYATDVTYDIDGFIEKNKDTVSDEQMAVLNSSEFDFLKEVIKIEEEVKPEVASPVRGGRGPGATAKKPTLGSIFKASLVKLMETIRQTEVHYIRCIKPNSAKAAFQFEPPMVLQQLRACGVLETIRISCAGYPSRTQFEDFADRYYLLVPSKDWDPNPNTLTLSIVRKVINDDDKFQMGLTKVFFRAGQMAFLEKLRTERQRACVIMIQKNVRAGVYRRRYLRMREAAIKIQTATRAWQARRKYRAMRETRAAIKIQQTVRAWLARKRFNRIRDAVVKVQATYRMARAKAEARALRRLRAAIVIQRVFRGYRARRVYKAAKQRMVLLQSCVRRRIAVKEMRVLKAEARSVGKLKETNYKLENKVVELSRTVAARNEENAKTLEKLAAAEEQARVWREKFDKADAGGKSAAARVEEGSAELKAELAAVKAEKEKADKEAEKVAVMLKRRDEKIEKLEEAIRAGKEEYAKLKAEKNAAPPPSAAAAAAAMARPGDDSDSAALRKEVTVLREQITRLLAGKYRADRVADQMLAAATSPGNDLHTAGPHGSNGHPYPLETRSSVTSQIEMDMAAAAAKARPRRHSFVEGQPSPVQERPPASNMPSTAGGAALPSPLTPRKSRANMMIDTALGVNGPSTSPMSAGAGVVLEAERSLRVLEDKALEDEIIDALVTNLRIPLPSTQTVATRKEIFFPAHLIGSTVVRLLNHDLAGRMLAVMTNVMKAIQNLTMKFEDDYVSAFWLSNCYELLCVVRTTQEKERASQRRRNISGEPGSGEAERALDKVRNDLDYLLIEIYHGWIKELKKRLANMIVPAVIENQSLPGYICKQSGGLWGKWGKSSSSGQFTIEQLLNFLSKLSKTMRCYYMEESMARQILTELLRVVGVSAFNHLLMRKNFCTWKRGVQIQYNVSRLEEWCTSHGIAEATLHLQQLLQAAKLLTLNKTSPQDIETIFDVCFLLNPTQIKKLLSLYYAADFDSPLSPELLKIVASRAVMNEKSDILLLDLEQAPDFAKPASKSVDVIERFVPAWMSLPNISAVVSGN</sequence>
<keyword evidence="3 8" id="KW-0067">ATP-binding</keyword>
<evidence type="ECO:0000256" key="10">
    <source>
        <dbReference type="SAM" id="MobiDB-lite"/>
    </source>
</evidence>
<dbReference type="Pfam" id="PF00063">
    <property type="entry name" value="Myosin_head"/>
    <property type="match status" value="1"/>
</dbReference>
<dbReference type="GO" id="GO:0051015">
    <property type="term" value="F:actin filament binding"/>
    <property type="evidence" value="ECO:0007669"/>
    <property type="project" value="TreeGrafter"/>
</dbReference>
<accession>A0AAD5TGZ2</accession>
<dbReference type="SUPFAM" id="SSF50084">
    <property type="entry name" value="Myosin S1 fragment, N-terminal domain"/>
    <property type="match status" value="1"/>
</dbReference>
<keyword evidence="2 8" id="KW-0547">Nucleotide-binding</keyword>
<evidence type="ECO:0000256" key="1">
    <source>
        <dbReference type="ARBA" id="ARBA00008314"/>
    </source>
</evidence>
<evidence type="ECO:0000313" key="13">
    <source>
        <dbReference type="EMBL" id="KAJ3174655.1"/>
    </source>
</evidence>
<evidence type="ECO:0000256" key="8">
    <source>
        <dbReference type="PROSITE-ProRule" id="PRU00782"/>
    </source>
</evidence>
<dbReference type="PANTHER" id="PTHR13140">
    <property type="entry name" value="MYOSIN"/>
    <property type="match status" value="1"/>
</dbReference>
<evidence type="ECO:0000256" key="3">
    <source>
        <dbReference type="ARBA" id="ARBA00022840"/>
    </source>
</evidence>